<dbReference type="Proteomes" id="UP001321473">
    <property type="component" value="Unassembled WGS sequence"/>
</dbReference>
<reference evidence="2 3" key="1">
    <citation type="journal article" date="2023" name="Arcadia Sci">
        <title>De novo assembly of a long-read Amblyomma americanum tick genome.</title>
        <authorList>
            <person name="Chou S."/>
            <person name="Poskanzer K.E."/>
            <person name="Rollins M."/>
            <person name="Thuy-Boun P.S."/>
        </authorList>
    </citation>
    <scope>NUCLEOTIDE SEQUENCE [LARGE SCALE GENOMIC DNA]</scope>
    <source>
        <strain evidence="2">F_SG_1</strain>
        <tissue evidence="2">Salivary glands</tissue>
    </source>
</reference>
<organism evidence="2 3">
    <name type="scientific">Amblyomma americanum</name>
    <name type="common">Lone star tick</name>
    <dbReference type="NCBI Taxonomy" id="6943"/>
    <lineage>
        <taxon>Eukaryota</taxon>
        <taxon>Metazoa</taxon>
        <taxon>Ecdysozoa</taxon>
        <taxon>Arthropoda</taxon>
        <taxon>Chelicerata</taxon>
        <taxon>Arachnida</taxon>
        <taxon>Acari</taxon>
        <taxon>Parasitiformes</taxon>
        <taxon>Ixodida</taxon>
        <taxon>Ixodoidea</taxon>
        <taxon>Ixodidae</taxon>
        <taxon>Amblyomminae</taxon>
        <taxon>Amblyomma</taxon>
    </lineage>
</organism>
<evidence type="ECO:0000259" key="1">
    <source>
        <dbReference type="Pfam" id="PF21787"/>
    </source>
</evidence>
<dbReference type="InterPro" id="IPR048365">
    <property type="entry name" value="TNP-like_RNaseH_N"/>
</dbReference>
<dbReference type="EMBL" id="JARKHS020002523">
    <property type="protein sequence ID" value="KAK8786684.1"/>
    <property type="molecule type" value="Genomic_DNA"/>
</dbReference>
<gene>
    <name evidence="2" type="ORF">V5799_023541</name>
</gene>
<proteinExistence type="predicted"/>
<keyword evidence="3" id="KW-1185">Reference proteome</keyword>
<feature type="domain" description="Transposable element P transposase-like RNase H" evidence="1">
    <location>
        <begin position="11"/>
        <end position="108"/>
    </location>
</feature>
<dbReference type="Pfam" id="PF21787">
    <property type="entry name" value="TNP-like_RNaseH_N"/>
    <property type="match status" value="1"/>
</dbReference>
<dbReference type="AlphaFoldDB" id="A0AAQ4FH65"/>
<protein>
    <recommendedName>
        <fullName evidence="1">Transposable element P transposase-like RNase H domain-containing protein</fullName>
    </recommendedName>
</protein>
<evidence type="ECO:0000313" key="2">
    <source>
        <dbReference type="EMBL" id="KAK8786684.1"/>
    </source>
</evidence>
<evidence type="ECO:0000313" key="3">
    <source>
        <dbReference type="Proteomes" id="UP001321473"/>
    </source>
</evidence>
<accession>A0AAQ4FH65</accession>
<sequence length="115" mass="12269">MDQFSCHGGPVIDELKLSEHLDVKSNGGIEGFVDLGDQSSSNRKGIVADHGNWTQILGVFASRGNVKAPILAKIIIEATILAEQPGLFVDCLTCDGASSNQSMWRHFGVQGKSVT</sequence>
<comment type="caution">
    <text evidence="2">The sequence shown here is derived from an EMBL/GenBank/DDBJ whole genome shotgun (WGS) entry which is preliminary data.</text>
</comment>
<name>A0AAQ4FH65_AMBAM</name>